<keyword evidence="2" id="KW-1133">Transmembrane helix</keyword>
<keyword evidence="4" id="KW-1185">Reference proteome</keyword>
<gene>
    <name evidence="3" type="ORF">ACFSSA_03075</name>
</gene>
<accession>A0ABW5D6L2</accession>
<reference evidence="4" key="1">
    <citation type="journal article" date="2019" name="Int. J. Syst. Evol. Microbiol.">
        <title>The Global Catalogue of Microorganisms (GCM) 10K type strain sequencing project: providing services to taxonomists for standard genome sequencing and annotation.</title>
        <authorList>
            <consortium name="The Broad Institute Genomics Platform"/>
            <consortium name="The Broad Institute Genome Sequencing Center for Infectious Disease"/>
            <person name="Wu L."/>
            <person name="Ma J."/>
        </authorList>
    </citation>
    <scope>NUCLEOTIDE SEQUENCE [LARGE SCALE GENOMIC DNA]</scope>
    <source>
        <strain evidence="4">CGMCC 4.7106</strain>
    </source>
</reference>
<feature type="region of interest" description="Disordered" evidence="1">
    <location>
        <begin position="45"/>
        <end position="67"/>
    </location>
</feature>
<evidence type="ECO:0008006" key="5">
    <source>
        <dbReference type="Google" id="ProtNLM"/>
    </source>
</evidence>
<evidence type="ECO:0000313" key="3">
    <source>
        <dbReference type="EMBL" id="MFD2255646.1"/>
    </source>
</evidence>
<proteinExistence type="predicted"/>
<feature type="transmembrane region" description="Helical" evidence="2">
    <location>
        <begin position="12"/>
        <end position="34"/>
    </location>
</feature>
<evidence type="ECO:0000256" key="1">
    <source>
        <dbReference type="SAM" id="MobiDB-lite"/>
    </source>
</evidence>
<keyword evidence="2" id="KW-0812">Transmembrane</keyword>
<dbReference type="RefSeq" id="WP_386818303.1">
    <property type="nucleotide sequence ID" value="NZ_JBHUIT010000002.1"/>
</dbReference>
<name>A0ABW5D6L2_9BACT</name>
<dbReference type="EMBL" id="JBHUIT010000002">
    <property type="protein sequence ID" value="MFD2255646.1"/>
    <property type="molecule type" value="Genomic_DNA"/>
</dbReference>
<keyword evidence="2" id="KW-0472">Membrane</keyword>
<comment type="caution">
    <text evidence="3">The sequence shown here is derived from an EMBL/GenBank/DDBJ whole genome shotgun (WGS) entry which is preliminary data.</text>
</comment>
<evidence type="ECO:0000313" key="4">
    <source>
        <dbReference type="Proteomes" id="UP001597375"/>
    </source>
</evidence>
<dbReference type="Proteomes" id="UP001597375">
    <property type="component" value="Unassembled WGS sequence"/>
</dbReference>
<protein>
    <recommendedName>
        <fullName evidence="5">Cbb3-type cytochrome c oxidase subunit 3</fullName>
    </recommendedName>
</protein>
<sequence length="67" mass="7689">MFHRIFYQDWVAIVPIISFVFTAGVFLIVSIRALSLPKKQRDNLANIPFEDGAPDQADTRNRSSRTH</sequence>
<evidence type="ECO:0000256" key="2">
    <source>
        <dbReference type="SAM" id="Phobius"/>
    </source>
</evidence>
<organism evidence="3 4">
    <name type="scientific">Luteolibacter algae</name>
    <dbReference type="NCBI Taxonomy" id="454151"/>
    <lineage>
        <taxon>Bacteria</taxon>
        <taxon>Pseudomonadati</taxon>
        <taxon>Verrucomicrobiota</taxon>
        <taxon>Verrucomicrobiia</taxon>
        <taxon>Verrucomicrobiales</taxon>
        <taxon>Verrucomicrobiaceae</taxon>
        <taxon>Luteolibacter</taxon>
    </lineage>
</organism>